<evidence type="ECO:0000313" key="1">
    <source>
        <dbReference type="EMBL" id="KAI3770063.1"/>
    </source>
</evidence>
<dbReference type="EMBL" id="CM042047">
    <property type="protein sequence ID" value="KAI3770063.1"/>
    <property type="molecule type" value="Genomic_DNA"/>
</dbReference>
<name>A0ACB9FFF0_ARCLA</name>
<accession>A0ACB9FFF0</accession>
<evidence type="ECO:0000313" key="2">
    <source>
        <dbReference type="Proteomes" id="UP001055879"/>
    </source>
</evidence>
<reference evidence="2" key="1">
    <citation type="journal article" date="2022" name="Mol. Ecol. Resour.">
        <title>The genomes of chicory, endive, great burdock and yacon provide insights into Asteraceae palaeo-polyploidization history and plant inulin production.</title>
        <authorList>
            <person name="Fan W."/>
            <person name="Wang S."/>
            <person name="Wang H."/>
            <person name="Wang A."/>
            <person name="Jiang F."/>
            <person name="Liu H."/>
            <person name="Zhao H."/>
            <person name="Xu D."/>
            <person name="Zhang Y."/>
        </authorList>
    </citation>
    <scope>NUCLEOTIDE SEQUENCE [LARGE SCALE GENOMIC DNA]</scope>
    <source>
        <strain evidence="2">cv. Niubang</strain>
    </source>
</reference>
<proteinExistence type="predicted"/>
<comment type="caution">
    <text evidence="1">The sequence shown here is derived from an EMBL/GenBank/DDBJ whole genome shotgun (WGS) entry which is preliminary data.</text>
</comment>
<keyword evidence="2" id="KW-1185">Reference proteome</keyword>
<gene>
    <name evidence="1" type="ORF">L6452_01184</name>
</gene>
<organism evidence="1 2">
    <name type="scientific">Arctium lappa</name>
    <name type="common">Greater burdock</name>
    <name type="synonym">Lappa major</name>
    <dbReference type="NCBI Taxonomy" id="4217"/>
    <lineage>
        <taxon>Eukaryota</taxon>
        <taxon>Viridiplantae</taxon>
        <taxon>Streptophyta</taxon>
        <taxon>Embryophyta</taxon>
        <taxon>Tracheophyta</taxon>
        <taxon>Spermatophyta</taxon>
        <taxon>Magnoliopsida</taxon>
        <taxon>eudicotyledons</taxon>
        <taxon>Gunneridae</taxon>
        <taxon>Pentapetalae</taxon>
        <taxon>asterids</taxon>
        <taxon>campanulids</taxon>
        <taxon>Asterales</taxon>
        <taxon>Asteraceae</taxon>
        <taxon>Carduoideae</taxon>
        <taxon>Cardueae</taxon>
        <taxon>Arctiinae</taxon>
        <taxon>Arctium</taxon>
    </lineage>
</organism>
<sequence length="227" mass="26173">MGRGKIEIKRIDNMSSRQVTFSKRKTGLMKKAKELAILCDAEVALLIFSSTGKLHEYASSSMDAVVERYDKAIKERHDQLLDSTSEIKFWQHEAARLRQQLQYLQQSHRQLLGEELPSLNAEDLQKLENQLEITLKKVRMNKEQVLTDEIKELHHKGSLIDQENKELHKKVTLLHQETVELKKKAPISLQLSQPQAQMNDISAQAMKLSQPQPQNNDMLAQAMKLRL</sequence>
<reference evidence="1 2" key="2">
    <citation type="journal article" date="2022" name="Mol. Ecol. Resour.">
        <title>The genomes of chicory, endive, great burdock and yacon provide insights into Asteraceae paleo-polyploidization history and plant inulin production.</title>
        <authorList>
            <person name="Fan W."/>
            <person name="Wang S."/>
            <person name="Wang H."/>
            <person name="Wang A."/>
            <person name="Jiang F."/>
            <person name="Liu H."/>
            <person name="Zhao H."/>
            <person name="Xu D."/>
            <person name="Zhang Y."/>
        </authorList>
    </citation>
    <scope>NUCLEOTIDE SEQUENCE [LARGE SCALE GENOMIC DNA]</scope>
    <source>
        <strain evidence="2">cv. Niubang</strain>
    </source>
</reference>
<dbReference type="Proteomes" id="UP001055879">
    <property type="component" value="Linkage Group LG01"/>
</dbReference>
<protein>
    <submittedName>
        <fullName evidence="1">Uncharacterized protein</fullName>
    </submittedName>
</protein>